<evidence type="ECO:0000259" key="2">
    <source>
        <dbReference type="Pfam" id="PF22803"/>
    </source>
</evidence>
<dbReference type="InterPro" id="IPR054443">
    <property type="entry name" value="Y3-like_dom"/>
</dbReference>
<reference evidence="3" key="1">
    <citation type="journal article" date="2020" name="Phytopathology">
        <title>Genome Sequence Resources of Colletotrichum truncatum, C. plurivorum, C. musicola, and C. sojae: Four Species Pathogenic to Soybean (Glycine max).</title>
        <authorList>
            <person name="Rogerio F."/>
            <person name="Boufleur T.R."/>
            <person name="Ciampi-Guillardi M."/>
            <person name="Sukno S.A."/>
            <person name="Thon M.R."/>
            <person name="Massola Junior N.S."/>
            <person name="Baroncelli R."/>
        </authorList>
    </citation>
    <scope>NUCLEOTIDE SEQUENCE</scope>
    <source>
        <strain evidence="3">LFN0074</strain>
    </source>
</reference>
<feature type="signal peptide" evidence="1">
    <location>
        <begin position="1"/>
        <end position="19"/>
    </location>
</feature>
<sequence>MHLIRLVALAVASANAVSALAVAQPADADLDLHLDPDAPELSAAYGGLAKRECYGWSVGWGDSDDKKFARNKARSACRELAGNWAPGQSKSKCYNYSGGGYKINFNVRRVDNRPGKLSSKDCEWSLIREINNCAYGGQSEKDGFNFMSDPNLGRC</sequence>
<protein>
    <submittedName>
        <fullName evidence="3">Secreted protein</fullName>
    </submittedName>
</protein>
<keyword evidence="4" id="KW-1185">Reference proteome</keyword>
<dbReference type="OrthoDB" id="3770800at2759"/>
<dbReference type="EMBL" id="WIGM01000244">
    <property type="protein sequence ID" value="KAF6832162.1"/>
    <property type="molecule type" value="Genomic_DNA"/>
</dbReference>
<organism evidence="3 4">
    <name type="scientific">Colletotrichum musicola</name>
    <dbReference type="NCBI Taxonomy" id="2175873"/>
    <lineage>
        <taxon>Eukaryota</taxon>
        <taxon>Fungi</taxon>
        <taxon>Dikarya</taxon>
        <taxon>Ascomycota</taxon>
        <taxon>Pezizomycotina</taxon>
        <taxon>Sordariomycetes</taxon>
        <taxon>Hypocreomycetidae</taxon>
        <taxon>Glomerellales</taxon>
        <taxon>Glomerellaceae</taxon>
        <taxon>Colletotrichum</taxon>
        <taxon>Colletotrichum orchidearum species complex</taxon>
    </lineage>
</organism>
<evidence type="ECO:0000256" key="1">
    <source>
        <dbReference type="SAM" id="SignalP"/>
    </source>
</evidence>
<dbReference type="AlphaFoldDB" id="A0A8H6KIL9"/>
<evidence type="ECO:0000313" key="4">
    <source>
        <dbReference type="Proteomes" id="UP000639643"/>
    </source>
</evidence>
<gene>
    <name evidence="3" type="ORF">CMUS01_07061</name>
</gene>
<name>A0A8H6KIL9_9PEZI</name>
<evidence type="ECO:0000313" key="3">
    <source>
        <dbReference type="EMBL" id="KAF6832162.1"/>
    </source>
</evidence>
<keyword evidence="1" id="KW-0732">Signal</keyword>
<proteinExistence type="predicted"/>
<feature type="chain" id="PRO_5034634801" evidence="1">
    <location>
        <begin position="20"/>
        <end position="155"/>
    </location>
</feature>
<dbReference type="Proteomes" id="UP000639643">
    <property type="component" value="Unassembled WGS sequence"/>
</dbReference>
<feature type="domain" description="Glycan binding protein Y3-like" evidence="2">
    <location>
        <begin position="75"/>
        <end position="155"/>
    </location>
</feature>
<accession>A0A8H6KIL9</accession>
<dbReference type="Pfam" id="PF22803">
    <property type="entry name" value="GBD_Y3"/>
    <property type="match status" value="1"/>
</dbReference>
<comment type="caution">
    <text evidence="3">The sequence shown here is derived from an EMBL/GenBank/DDBJ whole genome shotgun (WGS) entry which is preliminary data.</text>
</comment>